<dbReference type="EMBL" id="AGJL01000058">
    <property type="protein sequence ID" value="EHP84187.1"/>
    <property type="molecule type" value="Genomic_DNA"/>
</dbReference>
<dbReference type="Proteomes" id="UP000003706">
    <property type="component" value="Unassembled WGS sequence"/>
</dbReference>
<protein>
    <recommendedName>
        <fullName evidence="2">SWIM-type domain-containing protein</fullName>
    </recommendedName>
</protein>
<keyword evidence="4" id="KW-1185">Reference proteome</keyword>
<name>H1L122_9EURY</name>
<reference evidence="3 4" key="1">
    <citation type="submission" date="2011-09" db="EMBL/GenBank/DDBJ databases">
        <title>The draft genome of Methanotorris formicicus Mc-S-70.</title>
        <authorList>
            <consortium name="US DOE Joint Genome Institute (JGI-PGF)"/>
            <person name="Lucas S."/>
            <person name="Han J."/>
            <person name="Lapidus A."/>
            <person name="Cheng J.-F."/>
            <person name="Goodwin L."/>
            <person name="Pitluck S."/>
            <person name="Peters L."/>
            <person name="Land M.L."/>
            <person name="Hauser L."/>
            <person name="Sieprawska-Lupa M."/>
            <person name="Takai K."/>
            <person name="Miyazaki J."/>
            <person name="Whitman W."/>
            <person name="Woyke T.J."/>
        </authorList>
    </citation>
    <scope>NUCLEOTIDE SEQUENCE [LARGE SCALE GENOMIC DNA]</scope>
    <source>
        <strain evidence="3 4">Mc-S-70</strain>
    </source>
</reference>
<evidence type="ECO:0000256" key="1">
    <source>
        <dbReference type="PROSITE-ProRule" id="PRU00325"/>
    </source>
</evidence>
<evidence type="ECO:0000313" key="4">
    <source>
        <dbReference type="Proteomes" id="UP000003706"/>
    </source>
</evidence>
<dbReference type="AlphaFoldDB" id="H1L122"/>
<organism evidence="3 4">
    <name type="scientific">Methanotorris formicicus Mc-S-70</name>
    <dbReference type="NCBI Taxonomy" id="647171"/>
    <lineage>
        <taxon>Archaea</taxon>
        <taxon>Methanobacteriati</taxon>
        <taxon>Methanobacteriota</taxon>
        <taxon>Methanomada group</taxon>
        <taxon>Methanococci</taxon>
        <taxon>Methanococcales</taxon>
        <taxon>Methanocaldococcaceae</taxon>
        <taxon>Methanotorris</taxon>
    </lineage>
</organism>
<gene>
    <name evidence="3" type="ORF">MetfoDRAFT_1746</name>
</gene>
<accession>H1L122</accession>
<proteinExistence type="predicted"/>
<dbReference type="Pfam" id="PF04434">
    <property type="entry name" value="SWIM"/>
    <property type="match status" value="1"/>
</dbReference>
<feature type="domain" description="SWIM-type" evidence="2">
    <location>
        <begin position="45"/>
        <end position="77"/>
    </location>
</feature>
<dbReference type="PROSITE" id="PS50966">
    <property type="entry name" value="ZF_SWIM"/>
    <property type="match status" value="1"/>
</dbReference>
<dbReference type="RefSeq" id="WP_007045168.1">
    <property type="nucleotide sequence ID" value="NZ_AGJL01000058.1"/>
</dbReference>
<dbReference type="GO" id="GO:0008270">
    <property type="term" value="F:zinc ion binding"/>
    <property type="evidence" value="ECO:0007669"/>
    <property type="project" value="UniProtKB-KW"/>
</dbReference>
<keyword evidence="1" id="KW-0862">Zinc</keyword>
<dbReference type="OrthoDB" id="41163at2157"/>
<keyword evidence="1" id="KW-0863">Zinc-finger</keyword>
<comment type="caution">
    <text evidence="3">The sequence shown here is derived from an EMBL/GenBank/DDBJ whole genome shotgun (WGS) entry which is preliminary data.</text>
</comment>
<sequence>MDEIIRKYGYEIYERGVEYYKEGRVKEVIKFGDKIYGKVIGTHVYDVVVNLKTLESECSCPYGYNCKHGVATLLSYKNNEYIDADKIINKLKNMEKEELVKYIIERIKYYPEFAFNFIGLLDKEDNLNNMSKLAKKTLNKFIEMMKKGYYIDIDMAKQIKMFLLNNRNHLSKDDLIKFLEVIIENYEDFGGFYDDYADNCYEDIVLEPLGEILFDKDLDENDLIRIFKLIEIDDYGLMDIIFDKFLEKVEKYFNYIDVLKDYLDEEDYIELLIKTKSKEESIKRILSSKVSRSKKFELLLSIDEDEAIKYATKNRLYEDLIKYYYFANEYDKVVELFRKYKFKYIPDIIYDSIIKVNPNDKDELLRKLFKYADGYTKYYIAMELNDRELLLKTYKELVKYDFYRYELINVIRKLLLDYDEKSIVPDVKNLIDRYINEKTQFGYESAVSLLEILKEYDEDEFKNLLDEIKKNHFRKRNLMSLISKKGW</sequence>
<dbReference type="STRING" id="647171.MetfoDRAFT_1746"/>
<evidence type="ECO:0000259" key="2">
    <source>
        <dbReference type="PROSITE" id="PS50966"/>
    </source>
</evidence>
<dbReference type="InterPro" id="IPR007527">
    <property type="entry name" value="Znf_SWIM"/>
</dbReference>
<keyword evidence="1" id="KW-0479">Metal-binding</keyword>
<evidence type="ECO:0000313" key="3">
    <source>
        <dbReference type="EMBL" id="EHP84187.1"/>
    </source>
</evidence>